<comment type="caution">
    <text evidence="2">The sequence shown here is derived from an EMBL/GenBank/DDBJ whole genome shotgun (WGS) entry which is preliminary data.</text>
</comment>
<evidence type="ECO:0000259" key="1">
    <source>
        <dbReference type="PROSITE" id="PS50234"/>
    </source>
</evidence>
<accession>A0A366H0X2</accession>
<dbReference type="Pfam" id="PF01882">
    <property type="entry name" value="DUF58"/>
    <property type="match status" value="1"/>
</dbReference>
<dbReference type="InterPro" id="IPR036465">
    <property type="entry name" value="vWFA_dom_sf"/>
</dbReference>
<dbReference type="InterPro" id="IPR002035">
    <property type="entry name" value="VWF_A"/>
</dbReference>
<gene>
    <name evidence="2" type="ORF">DES53_12135</name>
</gene>
<evidence type="ECO:0000313" key="2">
    <source>
        <dbReference type="EMBL" id="RBP35515.1"/>
    </source>
</evidence>
<dbReference type="RefSeq" id="WP_113962297.1">
    <property type="nucleotide sequence ID" value="NZ_QNRR01000021.1"/>
</dbReference>
<dbReference type="CDD" id="cd00198">
    <property type="entry name" value="vWFA"/>
    <property type="match status" value="1"/>
</dbReference>
<proteinExistence type="predicted"/>
<protein>
    <submittedName>
        <fullName evidence="2">Uncharacterized protein DUF58</fullName>
    </submittedName>
</protein>
<dbReference type="OrthoDB" id="9776116at2"/>
<dbReference type="Gene3D" id="3.40.50.410">
    <property type="entry name" value="von Willebrand factor, type A domain"/>
    <property type="match status" value="1"/>
</dbReference>
<sequence>MAKLSDLLPAEDLAQLTGLPLFARTVMEGFSTGMHASPHKGFSVEFRQHRPYVQGDEIKRLDWKIFGRSDRFYIREYDEETNLRATILLDASGSMKYRGTKGQVKFEHARKLAASLAYVLTGQQDAVGLVTFDSKVRDYIPCRTKTTHLHNILEVLMKTQPGQDTSLAGVLQNLAPRMKRRGLLLLLSDCFDDAEALLQAVGVLRKQGHEIIVFQLWDRDEIDFPFSRWARFENLENPEDFEQLDPVVIRQRYLQVLAKFREELLEGLRKHQVDLVPIMTDEPLTAAVKSYLALRMRH</sequence>
<dbReference type="SUPFAM" id="SSF53300">
    <property type="entry name" value="vWA-like"/>
    <property type="match status" value="1"/>
</dbReference>
<reference evidence="2 3" key="1">
    <citation type="submission" date="2018-06" db="EMBL/GenBank/DDBJ databases">
        <title>Genomic Encyclopedia of Type Strains, Phase IV (KMG-IV): sequencing the most valuable type-strain genomes for metagenomic binning, comparative biology and taxonomic classification.</title>
        <authorList>
            <person name="Goeker M."/>
        </authorList>
    </citation>
    <scope>NUCLEOTIDE SEQUENCE [LARGE SCALE GENOMIC DNA]</scope>
    <source>
        <strain evidence="2 3">DSM 25532</strain>
    </source>
</reference>
<dbReference type="AlphaFoldDB" id="A0A366H0X2"/>
<organism evidence="2 3">
    <name type="scientific">Roseimicrobium gellanilyticum</name>
    <dbReference type="NCBI Taxonomy" id="748857"/>
    <lineage>
        <taxon>Bacteria</taxon>
        <taxon>Pseudomonadati</taxon>
        <taxon>Verrucomicrobiota</taxon>
        <taxon>Verrucomicrobiia</taxon>
        <taxon>Verrucomicrobiales</taxon>
        <taxon>Verrucomicrobiaceae</taxon>
        <taxon>Roseimicrobium</taxon>
    </lineage>
</organism>
<dbReference type="PANTHER" id="PTHR33608:SF7">
    <property type="entry name" value="DUF58 DOMAIN-CONTAINING PROTEIN"/>
    <property type="match status" value="1"/>
</dbReference>
<dbReference type="Proteomes" id="UP000253426">
    <property type="component" value="Unassembled WGS sequence"/>
</dbReference>
<dbReference type="PANTHER" id="PTHR33608">
    <property type="entry name" value="BLL2464 PROTEIN"/>
    <property type="match status" value="1"/>
</dbReference>
<dbReference type="EMBL" id="QNRR01000021">
    <property type="protein sequence ID" value="RBP35515.1"/>
    <property type="molecule type" value="Genomic_DNA"/>
</dbReference>
<dbReference type="InterPro" id="IPR002881">
    <property type="entry name" value="DUF58"/>
</dbReference>
<evidence type="ECO:0000313" key="3">
    <source>
        <dbReference type="Proteomes" id="UP000253426"/>
    </source>
</evidence>
<dbReference type="SMART" id="SM00327">
    <property type="entry name" value="VWA"/>
    <property type="match status" value="1"/>
</dbReference>
<name>A0A366H0X2_9BACT</name>
<feature type="domain" description="VWFA" evidence="1">
    <location>
        <begin position="84"/>
        <end position="264"/>
    </location>
</feature>
<keyword evidence="3" id="KW-1185">Reference proteome</keyword>
<dbReference type="PROSITE" id="PS50234">
    <property type="entry name" value="VWFA"/>
    <property type="match status" value="1"/>
</dbReference>